<dbReference type="InterPro" id="IPR002915">
    <property type="entry name" value="DeoC/FbaB/LacD_aldolase"/>
</dbReference>
<feature type="active site" description="Schiff-base intermediate with acetaldehyde" evidence="8">
    <location>
        <position position="189"/>
    </location>
</feature>
<dbReference type="UniPathway" id="UPA00002">
    <property type="reaction ID" value="UER00468"/>
</dbReference>
<dbReference type="EMBL" id="KE346364">
    <property type="protein sequence ID" value="KJE92767.1"/>
    <property type="molecule type" value="Genomic_DNA"/>
</dbReference>
<dbReference type="CDD" id="cd00959">
    <property type="entry name" value="DeoC"/>
    <property type="match status" value="1"/>
</dbReference>
<evidence type="ECO:0000256" key="5">
    <source>
        <dbReference type="ARBA" id="ARBA00023270"/>
    </source>
</evidence>
<reference evidence="10" key="1">
    <citation type="submission" date="2011-02" db="EMBL/GenBank/DDBJ databases">
        <title>The Genome Sequence of Capsaspora owczarzaki ATCC 30864.</title>
        <authorList>
            <person name="Russ C."/>
            <person name="Cuomo C."/>
            <person name="Burger G."/>
            <person name="Gray M.W."/>
            <person name="Holland P.W.H."/>
            <person name="King N."/>
            <person name="Lang F.B.F."/>
            <person name="Roger A.J."/>
            <person name="Ruiz-Trillo I."/>
            <person name="Young S.K."/>
            <person name="Zeng Q."/>
            <person name="Gargeya S."/>
            <person name="Alvarado L."/>
            <person name="Berlin A."/>
            <person name="Chapman S.B."/>
            <person name="Chen Z."/>
            <person name="Freedman E."/>
            <person name="Gellesch M."/>
            <person name="Goldberg J."/>
            <person name="Griggs A."/>
            <person name="Gujja S."/>
            <person name="Heilman E."/>
            <person name="Heiman D."/>
            <person name="Howarth C."/>
            <person name="Mehta T."/>
            <person name="Neiman D."/>
            <person name="Pearson M."/>
            <person name="Roberts A."/>
            <person name="Saif S."/>
            <person name="Shea T."/>
            <person name="Shenoy N."/>
            <person name="Sisk P."/>
            <person name="Stolte C."/>
            <person name="Sykes S."/>
            <person name="White J."/>
            <person name="Yandava C."/>
            <person name="Haas B."/>
            <person name="Nusbaum C."/>
            <person name="Birren B."/>
        </authorList>
    </citation>
    <scope>NUCLEOTIDE SEQUENCE</scope>
    <source>
        <strain evidence="10">ATCC 30864</strain>
    </source>
</reference>
<dbReference type="OMA" id="MNACIPP"/>
<dbReference type="RefSeq" id="XP_004363400.1">
    <property type="nucleotide sequence ID" value="XM_004363343.2"/>
</dbReference>
<evidence type="ECO:0000256" key="1">
    <source>
        <dbReference type="ARBA" id="ARBA00010936"/>
    </source>
</evidence>
<evidence type="ECO:0000313" key="10">
    <source>
        <dbReference type="Proteomes" id="UP000008743"/>
    </source>
</evidence>
<dbReference type="Proteomes" id="UP000008743">
    <property type="component" value="Unassembled WGS sequence"/>
</dbReference>
<dbReference type="GO" id="GO:0009264">
    <property type="term" value="P:deoxyribonucleotide catabolic process"/>
    <property type="evidence" value="ECO:0007669"/>
    <property type="project" value="InterPro"/>
</dbReference>
<dbReference type="PANTHER" id="PTHR10889:SF1">
    <property type="entry name" value="DEOXYRIBOSE-PHOSPHATE ALDOLASE"/>
    <property type="match status" value="1"/>
</dbReference>
<name>A0A0D2VQ87_CAPO3</name>
<evidence type="ECO:0000256" key="7">
    <source>
        <dbReference type="ARBA" id="ARBA00048791"/>
    </source>
</evidence>
<evidence type="ECO:0000256" key="6">
    <source>
        <dbReference type="ARBA" id="ARBA00032755"/>
    </source>
</evidence>
<dbReference type="AlphaFoldDB" id="A0A0D2VQ87"/>
<gene>
    <name evidence="9" type="ORF">CAOG_003672</name>
</gene>
<dbReference type="EC" id="4.1.2.4" evidence="2"/>
<evidence type="ECO:0000256" key="8">
    <source>
        <dbReference type="PIRSR" id="PIRSR001357-50"/>
    </source>
</evidence>
<feature type="active site" description="Proton donor/acceptor" evidence="8">
    <location>
        <position position="228"/>
    </location>
</feature>
<dbReference type="PIRSF" id="PIRSF001357">
    <property type="entry name" value="DeoC"/>
    <property type="match status" value="1"/>
</dbReference>
<dbReference type="SUPFAM" id="SSF51569">
    <property type="entry name" value="Aldolase"/>
    <property type="match status" value="1"/>
</dbReference>
<sequence length="280" mass="28940">MSLSPATILAADADARRAIVAGDHSACKVALLVDHTQLKQECTTAHIVALCAQAREHDFRSVCIPPSRVALARSLLVLPAQLSKADAAGAAVRVCTVVGFPNGYMTTAAKVAETADAVAAGADEIDFVQNVGWVKDANWTDTRNEYRAIVAAAGPARLVKVILETALLTPDEIERCSTIAVQAGIHTVKTSTGFAARGASLADVEAMQRGIELAFADGSTPRRVVGIKASGGIRDTVTALQFIRAGATRLGTSSGVAIISGLQHHQPGESSGAAASTSNY</sequence>
<dbReference type="PANTHER" id="PTHR10889">
    <property type="entry name" value="DEOXYRIBOSE-PHOSPHATE ALDOLASE"/>
    <property type="match status" value="1"/>
</dbReference>
<dbReference type="InterPro" id="IPR011343">
    <property type="entry name" value="DeoC"/>
</dbReference>
<dbReference type="PhylomeDB" id="A0A0D2VQ87"/>
<dbReference type="GO" id="GO:0004139">
    <property type="term" value="F:deoxyribose-phosphate aldolase activity"/>
    <property type="evidence" value="ECO:0007669"/>
    <property type="project" value="UniProtKB-EC"/>
</dbReference>
<dbReference type="OrthoDB" id="70823at2759"/>
<organism evidence="9 10">
    <name type="scientific">Capsaspora owczarzaki (strain ATCC 30864)</name>
    <dbReference type="NCBI Taxonomy" id="595528"/>
    <lineage>
        <taxon>Eukaryota</taxon>
        <taxon>Filasterea</taxon>
        <taxon>Capsaspora</taxon>
    </lineage>
</organism>
<comment type="catalytic activity">
    <reaction evidence="7">
        <text>2-deoxy-D-ribose 5-phosphate = D-glyceraldehyde 3-phosphate + acetaldehyde</text>
        <dbReference type="Rhea" id="RHEA:12821"/>
        <dbReference type="ChEBI" id="CHEBI:15343"/>
        <dbReference type="ChEBI" id="CHEBI:59776"/>
        <dbReference type="ChEBI" id="CHEBI:62877"/>
        <dbReference type="EC" id="4.1.2.4"/>
    </reaction>
</comment>
<dbReference type="InParanoid" id="A0A0D2VQ87"/>
<dbReference type="InterPro" id="IPR013785">
    <property type="entry name" value="Aldolase_TIM"/>
</dbReference>
<protein>
    <recommendedName>
        <fullName evidence="2">deoxyribose-phosphate aldolase</fullName>
        <ecNumber evidence="2">4.1.2.4</ecNumber>
    </recommendedName>
    <alternativeName>
        <fullName evidence="6">2-deoxy-D-ribose 5-phosphate aldolase</fullName>
    </alternativeName>
</protein>
<proteinExistence type="inferred from homology"/>
<keyword evidence="4" id="KW-0456">Lyase</keyword>
<dbReference type="NCBIfam" id="TIGR00126">
    <property type="entry name" value="deoC"/>
    <property type="match status" value="1"/>
</dbReference>
<dbReference type="GO" id="GO:0016052">
    <property type="term" value="P:carbohydrate catabolic process"/>
    <property type="evidence" value="ECO:0007669"/>
    <property type="project" value="TreeGrafter"/>
</dbReference>
<evidence type="ECO:0000256" key="2">
    <source>
        <dbReference type="ARBA" id="ARBA00012515"/>
    </source>
</evidence>
<dbReference type="Gene3D" id="3.20.20.70">
    <property type="entry name" value="Aldolase class I"/>
    <property type="match status" value="1"/>
</dbReference>
<dbReference type="eggNOG" id="KOG3981">
    <property type="taxonomic scope" value="Eukaryota"/>
</dbReference>
<dbReference type="HAMAP" id="MF_00114">
    <property type="entry name" value="DeoC_type1"/>
    <property type="match status" value="1"/>
</dbReference>
<evidence type="ECO:0000313" key="9">
    <source>
        <dbReference type="EMBL" id="KJE92767.1"/>
    </source>
</evidence>
<dbReference type="SMART" id="SM01133">
    <property type="entry name" value="DeoC"/>
    <property type="match status" value="1"/>
</dbReference>
<evidence type="ECO:0000256" key="3">
    <source>
        <dbReference type="ARBA" id="ARBA00022490"/>
    </source>
</evidence>
<accession>A0A0D2VQ87</accession>
<keyword evidence="3" id="KW-0963">Cytoplasm</keyword>
<dbReference type="GO" id="GO:0005737">
    <property type="term" value="C:cytoplasm"/>
    <property type="evidence" value="ECO:0007669"/>
    <property type="project" value="InterPro"/>
</dbReference>
<keyword evidence="10" id="KW-1185">Reference proteome</keyword>
<dbReference type="InterPro" id="IPR028581">
    <property type="entry name" value="DeoC_typeI"/>
</dbReference>
<comment type="similarity">
    <text evidence="1">Belongs to the DeoC/FbaB aldolase family. DeoC type 1 subfamily.</text>
</comment>
<dbReference type="Pfam" id="PF01791">
    <property type="entry name" value="DeoC"/>
    <property type="match status" value="1"/>
</dbReference>
<dbReference type="GO" id="GO:0046386">
    <property type="term" value="P:deoxyribose phosphate catabolic process"/>
    <property type="evidence" value="ECO:0007669"/>
    <property type="project" value="UniProtKB-UniPathway"/>
</dbReference>
<keyword evidence="5 8" id="KW-0704">Schiff base</keyword>
<dbReference type="FunFam" id="3.20.20.70:FF:000044">
    <property type="entry name" value="Deoxyribose-phosphate aldolase"/>
    <property type="match status" value="1"/>
</dbReference>
<evidence type="ECO:0000256" key="4">
    <source>
        <dbReference type="ARBA" id="ARBA00023239"/>
    </source>
</evidence>
<dbReference type="STRING" id="595528.A0A0D2VQ87"/>